<dbReference type="Pfam" id="PF00664">
    <property type="entry name" value="ABC_membrane"/>
    <property type="match status" value="1"/>
</dbReference>
<feature type="domain" description="ABC transmembrane type-1" evidence="9">
    <location>
        <begin position="1"/>
        <end position="215"/>
    </location>
</feature>
<evidence type="ECO:0008006" key="12">
    <source>
        <dbReference type="Google" id="ProtNLM"/>
    </source>
</evidence>
<name>A0A0R1VRG2_9LACO</name>
<accession>A0A0R1VRG2</accession>
<dbReference type="InterPro" id="IPR036640">
    <property type="entry name" value="ABC1_TM_sf"/>
</dbReference>
<organism evidence="10 11">
    <name type="scientific">Lapidilactobacillus concavus DSM 17758</name>
    <dbReference type="NCBI Taxonomy" id="1423735"/>
    <lineage>
        <taxon>Bacteria</taxon>
        <taxon>Bacillati</taxon>
        <taxon>Bacillota</taxon>
        <taxon>Bacilli</taxon>
        <taxon>Lactobacillales</taxon>
        <taxon>Lactobacillaceae</taxon>
        <taxon>Lapidilactobacillus</taxon>
    </lineage>
</organism>
<dbReference type="InterPro" id="IPR027417">
    <property type="entry name" value="P-loop_NTPase"/>
</dbReference>
<dbReference type="PATRIC" id="fig|1423735.3.peg.672"/>
<evidence type="ECO:0000259" key="9">
    <source>
        <dbReference type="PROSITE" id="PS50929"/>
    </source>
</evidence>
<keyword evidence="3" id="KW-0547">Nucleotide-binding</keyword>
<evidence type="ECO:0000256" key="1">
    <source>
        <dbReference type="ARBA" id="ARBA00004651"/>
    </source>
</evidence>
<dbReference type="GO" id="GO:0140359">
    <property type="term" value="F:ABC-type transporter activity"/>
    <property type="evidence" value="ECO:0007669"/>
    <property type="project" value="InterPro"/>
</dbReference>
<dbReference type="Gene3D" id="1.20.1560.10">
    <property type="entry name" value="ABC transporter type 1, transmembrane domain"/>
    <property type="match status" value="1"/>
</dbReference>
<evidence type="ECO:0000259" key="8">
    <source>
        <dbReference type="PROSITE" id="PS50893"/>
    </source>
</evidence>
<dbReference type="SUPFAM" id="SSF52540">
    <property type="entry name" value="P-loop containing nucleoside triphosphate hydrolases"/>
    <property type="match status" value="1"/>
</dbReference>
<feature type="transmembrane region" description="Helical" evidence="7">
    <location>
        <begin position="49"/>
        <end position="68"/>
    </location>
</feature>
<dbReference type="GO" id="GO:0016887">
    <property type="term" value="F:ATP hydrolysis activity"/>
    <property type="evidence" value="ECO:0007669"/>
    <property type="project" value="InterPro"/>
</dbReference>
<evidence type="ECO:0000256" key="2">
    <source>
        <dbReference type="ARBA" id="ARBA00022692"/>
    </source>
</evidence>
<dbReference type="InterPro" id="IPR011527">
    <property type="entry name" value="ABC1_TM_dom"/>
</dbReference>
<dbReference type="InterPro" id="IPR003439">
    <property type="entry name" value="ABC_transporter-like_ATP-bd"/>
</dbReference>
<dbReference type="Gene3D" id="3.40.50.300">
    <property type="entry name" value="P-loop containing nucleotide triphosphate hydrolases"/>
    <property type="match status" value="1"/>
</dbReference>
<dbReference type="OrthoDB" id="2326711at2"/>
<dbReference type="EMBL" id="AZFX01000089">
    <property type="protein sequence ID" value="KRM08346.1"/>
    <property type="molecule type" value="Genomic_DNA"/>
</dbReference>
<feature type="domain" description="ABC transporter" evidence="8">
    <location>
        <begin position="245"/>
        <end position="464"/>
    </location>
</feature>
<evidence type="ECO:0000313" key="11">
    <source>
        <dbReference type="Proteomes" id="UP000051315"/>
    </source>
</evidence>
<dbReference type="GO" id="GO:0034040">
    <property type="term" value="F:ATPase-coupled lipid transmembrane transporter activity"/>
    <property type="evidence" value="ECO:0007669"/>
    <property type="project" value="TreeGrafter"/>
</dbReference>
<dbReference type="InterPro" id="IPR003593">
    <property type="entry name" value="AAA+_ATPase"/>
</dbReference>
<evidence type="ECO:0000256" key="4">
    <source>
        <dbReference type="ARBA" id="ARBA00022840"/>
    </source>
</evidence>
<dbReference type="PANTHER" id="PTHR24221">
    <property type="entry name" value="ATP-BINDING CASSETTE SUB-FAMILY B"/>
    <property type="match status" value="1"/>
</dbReference>
<dbReference type="PROSITE" id="PS50929">
    <property type="entry name" value="ABC_TM1F"/>
    <property type="match status" value="1"/>
</dbReference>
<comment type="caution">
    <text evidence="10">The sequence shown here is derived from an EMBL/GenBank/DDBJ whole genome shotgun (WGS) entry which is preliminary data.</text>
</comment>
<dbReference type="STRING" id="1423735.FC15_GL000641"/>
<keyword evidence="11" id="KW-1185">Reference proteome</keyword>
<dbReference type="InterPro" id="IPR039421">
    <property type="entry name" value="Type_1_exporter"/>
</dbReference>
<evidence type="ECO:0000256" key="3">
    <source>
        <dbReference type="ARBA" id="ARBA00022741"/>
    </source>
</evidence>
<keyword evidence="6 7" id="KW-0472">Membrane</keyword>
<keyword evidence="2 7" id="KW-0812">Transmembrane</keyword>
<dbReference type="GO" id="GO:0005886">
    <property type="term" value="C:plasma membrane"/>
    <property type="evidence" value="ECO:0007669"/>
    <property type="project" value="UniProtKB-SubCell"/>
</dbReference>
<reference evidence="10 11" key="1">
    <citation type="journal article" date="2015" name="Genome Announc.">
        <title>Expanding the biotechnology potential of lactobacilli through comparative genomics of 213 strains and associated genera.</title>
        <authorList>
            <person name="Sun Z."/>
            <person name="Harris H.M."/>
            <person name="McCann A."/>
            <person name="Guo C."/>
            <person name="Argimon S."/>
            <person name="Zhang W."/>
            <person name="Yang X."/>
            <person name="Jeffery I.B."/>
            <person name="Cooney J.C."/>
            <person name="Kagawa T.F."/>
            <person name="Liu W."/>
            <person name="Song Y."/>
            <person name="Salvetti E."/>
            <person name="Wrobel A."/>
            <person name="Rasinkangas P."/>
            <person name="Parkhill J."/>
            <person name="Rea M.C."/>
            <person name="O'Sullivan O."/>
            <person name="Ritari J."/>
            <person name="Douillard F.P."/>
            <person name="Paul Ross R."/>
            <person name="Yang R."/>
            <person name="Briner A.E."/>
            <person name="Felis G.E."/>
            <person name="de Vos W.M."/>
            <person name="Barrangou R."/>
            <person name="Klaenhammer T.R."/>
            <person name="Caufield P.W."/>
            <person name="Cui Y."/>
            <person name="Zhang H."/>
            <person name="O'Toole P.W."/>
        </authorList>
    </citation>
    <scope>NUCLEOTIDE SEQUENCE [LARGE SCALE GENOMIC DNA]</scope>
    <source>
        <strain evidence="10 11">DSM 17758</strain>
    </source>
</reference>
<dbReference type="SUPFAM" id="SSF90123">
    <property type="entry name" value="ABC transporter transmembrane region"/>
    <property type="match status" value="1"/>
</dbReference>
<evidence type="ECO:0000313" key="10">
    <source>
        <dbReference type="EMBL" id="KRM08346.1"/>
    </source>
</evidence>
<keyword evidence="5 7" id="KW-1133">Transmembrane helix</keyword>
<proteinExistence type="predicted"/>
<gene>
    <name evidence="10" type="ORF">FC15_GL000641</name>
</gene>
<dbReference type="PANTHER" id="PTHR24221:SF654">
    <property type="entry name" value="ATP-BINDING CASSETTE SUB-FAMILY B MEMBER 6"/>
    <property type="match status" value="1"/>
</dbReference>
<feature type="transmembrane region" description="Helical" evidence="7">
    <location>
        <begin position="159"/>
        <end position="180"/>
    </location>
</feature>
<sequence length="465" mass="52593">MLHEIKTKVYHKLTDLTIMDFSKQEQNFYLNMLTQDVNLFHDNYFLPKFTILIGIQSFAISVITLFSLNWELAASFTVAAAIYLVISPLFSHVLQRKTEDYSQHNDKFLKVITKFLGAFSVIHLLGTQKNYEVKNRVEDENVEVSRQQFEFTRDTLGDYAMALSLLFQVVCMAVGAIFVFNGNLTTGILLASVQLLNGVFNPLQNIANARNYIKGSSDLVDRMNHYLSLKDNEAAKNDCPEITSVDYNSVEMTFDKRQLYHGLTQSFEKNKRYVIVGESSSGKSTLVKLLLGYFSDYAGTITINHSLSVKDIKQSSLFQHVGYVARDDFMIDGSIADNILVGRSIDLTKFNSLFALLKITPEFLNRTISGQATTTVSTGEKQRIDIARAMINEPEVIIFDEPTSNLDPVNTEIIDKMILSIKNKVVIVISHNQDKDYLDRFDQVIRIGDQTEKSQASQSLKAKLS</sequence>
<dbReference type="PROSITE" id="PS50893">
    <property type="entry name" value="ABC_TRANSPORTER_2"/>
    <property type="match status" value="1"/>
</dbReference>
<dbReference type="GO" id="GO:0005524">
    <property type="term" value="F:ATP binding"/>
    <property type="evidence" value="ECO:0007669"/>
    <property type="project" value="UniProtKB-KW"/>
</dbReference>
<dbReference type="Pfam" id="PF00005">
    <property type="entry name" value="ABC_tran"/>
    <property type="match status" value="1"/>
</dbReference>
<evidence type="ECO:0000256" key="5">
    <source>
        <dbReference type="ARBA" id="ARBA00022989"/>
    </source>
</evidence>
<dbReference type="RefSeq" id="WP_057825553.1">
    <property type="nucleotide sequence ID" value="NZ_AZFX01000089.1"/>
</dbReference>
<dbReference type="Proteomes" id="UP000051315">
    <property type="component" value="Unassembled WGS sequence"/>
</dbReference>
<evidence type="ECO:0000256" key="6">
    <source>
        <dbReference type="ARBA" id="ARBA00023136"/>
    </source>
</evidence>
<comment type="subcellular location">
    <subcellularLocation>
        <location evidence="1">Cell membrane</location>
        <topology evidence="1">Multi-pass membrane protein</topology>
    </subcellularLocation>
</comment>
<dbReference type="SMART" id="SM00382">
    <property type="entry name" value="AAA"/>
    <property type="match status" value="1"/>
</dbReference>
<dbReference type="CDD" id="cd03228">
    <property type="entry name" value="ABCC_MRP_Like"/>
    <property type="match status" value="1"/>
</dbReference>
<evidence type="ECO:0000256" key="7">
    <source>
        <dbReference type="SAM" id="Phobius"/>
    </source>
</evidence>
<feature type="transmembrane region" description="Helical" evidence="7">
    <location>
        <begin position="74"/>
        <end position="95"/>
    </location>
</feature>
<dbReference type="AlphaFoldDB" id="A0A0R1VRG2"/>
<protein>
    <recommendedName>
        <fullName evidence="12">ABC transporter ATP-binding protein</fullName>
    </recommendedName>
</protein>
<keyword evidence="4" id="KW-0067">ATP-binding</keyword>